<dbReference type="RefSeq" id="WP_063779459.1">
    <property type="nucleotide sequence ID" value="NZ_JBFQGM010000014.1"/>
</dbReference>
<evidence type="ECO:0000313" key="1">
    <source>
        <dbReference type="EMBL" id="MFL9464992.1"/>
    </source>
</evidence>
<protein>
    <recommendedName>
        <fullName evidence="3">Restriction endonuclease</fullName>
    </recommendedName>
</protein>
<evidence type="ECO:0000313" key="2">
    <source>
        <dbReference type="Proteomes" id="UP001628874"/>
    </source>
</evidence>
<name>A0ABW8WV75_9CYAN</name>
<reference evidence="1 2" key="1">
    <citation type="submission" date="2024-07" db="EMBL/GenBank/DDBJ databases">
        <authorList>
            <person name="Tripathy S."/>
        </authorList>
    </citation>
    <scope>NUCLEOTIDE SEQUENCE [LARGE SCALE GENOMIC DNA]</scope>
    <source>
        <strain evidence="1 2">VB-61278_2</strain>
    </source>
</reference>
<keyword evidence="2" id="KW-1185">Reference proteome</keyword>
<comment type="caution">
    <text evidence="1">The sequence shown here is derived from an EMBL/GenBank/DDBJ whole genome shotgun (WGS) entry which is preliminary data.</text>
</comment>
<gene>
    <name evidence="1" type="ORF">AB0759_30765</name>
</gene>
<sequence>MTDQWVTRKLIEAIISLDPSTKGELGRRAAAHLGLKPGPSGKDGGIDGVGFYQGCKIYFQSKLESQSLDADYADNLYAKLVRH</sequence>
<evidence type="ECO:0008006" key="3">
    <source>
        <dbReference type="Google" id="ProtNLM"/>
    </source>
</evidence>
<organism evidence="1 2">
    <name type="scientific">Scytonema tolypothrichoides VB-61278_2</name>
    <dbReference type="NCBI Taxonomy" id="3232314"/>
    <lineage>
        <taxon>Bacteria</taxon>
        <taxon>Bacillati</taxon>
        <taxon>Cyanobacteriota</taxon>
        <taxon>Cyanophyceae</taxon>
        <taxon>Nostocales</taxon>
        <taxon>Scytonemataceae</taxon>
        <taxon>Scytonema</taxon>
    </lineage>
</organism>
<proteinExistence type="predicted"/>
<dbReference type="EMBL" id="JBFQGM010000014">
    <property type="protein sequence ID" value="MFL9464992.1"/>
    <property type="molecule type" value="Genomic_DNA"/>
</dbReference>
<dbReference type="Proteomes" id="UP001628874">
    <property type="component" value="Unassembled WGS sequence"/>
</dbReference>
<accession>A0ABW8WV75</accession>